<dbReference type="Proteomes" id="UP001364617">
    <property type="component" value="Unassembled WGS sequence"/>
</dbReference>
<name>A0AAN9D5D4_9TELE</name>
<keyword evidence="4 10" id="KW-0732">Signal</keyword>
<protein>
    <recommendedName>
        <fullName evidence="13">Porimin</fullName>
    </recommendedName>
</protein>
<evidence type="ECO:0000256" key="4">
    <source>
        <dbReference type="ARBA" id="ARBA00022729"/>
    </source>
</evidence>
<dbReference type="EMBL" id="JAYKXH010000008">
    <property type="protein sequence ID" value="KAK7160094.1"/>
    <property type="molecule type" value="Genomic_DNA"/>
</dbReference>
<dbReference type="AlphaFoldDB" id="A0AAN9D5D4"/>
<dbReference type="PANTHER" id="PTHR11337">
    <property type="entry name" value="MUCIN/PORIMIN"/>
    <property type="match status" value="1"/>
</dbReference>
<feature type="transmembrane region" description="Helical" evidence="9">
    <location>
        <begin position="92"/>
        <end position="113"/>
    </location>
</feature>
<accession>A0AAN9D5D4</accession>
<evidence type="ECO:0000256" key="3">
    <source>
        <dbReference type="ARBA" id="ARBA00022692"/>
    </source>
</evidence>
<sequence length="131" mass="13847">MNRCLCLILIKSCLVLSSVMRAVQTHPAEGETVTGSNMSKTTTAPKAEPIASTKPSLNTELITTKSKHLISASTGVPPSIPPAGSRFHAGSFVGGMALAVIISLAVTLGYRLACSQREVRYRAIEEHDAII</sequence>
<dbReference type="InterPro" id="IPR007947">
    <property type="entry name" value="CD164_MGC24"/>
</dbReference>
<comment type="subcellular location">
    <subcellularLocation>
        <location evidence="1">Membrane</location>
        <topology evidence="1">Single-pass type I membrane protein</topology>
    </subcellularLocation>
</comment>
<evidence type="ECO:0008006" key="13">
    <source>
        <dbReference type="Google" id="ProtNLM"/>
    </source>
</evidence>
<keyword evidence="3 9" id="KW-0812">Transmembrane</keyword>
<evidence type="ECO:0000256" key="8">
    <source>
        <dbReference type="SAM" id="MobiDB-lite"/>
    </source>
</evidence>
<evidence type="ECO:0000256" key="7">
    <source>
        <dbReference type="ARBA" id="ARBA00023180"/>
    </source>
</evidence>
<proteinExistence type="inferred from homology"/>
<evidence type="ECO:0000256" key="2">
    <source>
        <dbReference type="ARBA" id="ARBA00005341"/>
    </source>
</evidence>
<keyword evidence="7" id="KW-0325">Glycoprotein</keyword>
<evidence type="ECO:0000256" key="5">
    <source>
        <dbReference type="ARBA" id="ARBA00022989"/>
    </source>
</evidence>
<evidence type="ECO:0000256" key="6">
    <source>
        <dbReference type="ARBA" id="ARBA00023136"/>
    </source>
</evidence>
<comment type="caution">
    <text evidence="11">The sequence shown here is derived from an EMBL/GenBank/DDBJ whole genome shotgun (WGS) entry which is preliminary data.</text>
</comment>
<dbReference type="GO" id="GO:0031410">
    <property type="term" value="C:cytoplasmic vesicle"/>
    <property type="evidence" value="ECO:0007669"/>
    <property type="project" value="TreeGrafter"/>
</dbReference>
<evidence type="ECO:0000313" key="11">
    <source>
        <dbReference type="EMBL" id="KAK7160094.1"/>
    </source>
</evidence>
<keyword evidence="12" id="KW-1185">Reference proteome</keyword>
<feature type="region of interest" description="Disordered" evidence="8">
    <location>
        <begin position="27"/>
        <end position="50"/>
    </location>
</feature>
<evidence type="ECO:0000256" key="9">
    <source>
        <dbReference type="SAM" id="Phobius"/>
    </source>
</evidence>
<feature type="compositionally biased region" description="Polar residues" evidence="8">
    <location>
        <begin position="33"/>
        <end position="44"/>
    </location>
</feature>
<dbReference type="GO" id="GO:0016020">
    <property type="term" value="C:membrane"/>
    <property type="evidence" value="ECO:0007669"/>
    <property type="project" value="UniProtKB-SubCell"/>
</dbReference>
<feature type="chain" id="PRO_5042876322" description="Porimin" evidence="10">
    <location>
        <begin position="26"/>
        <end position="131"/>
    </location>
</feature>
<evidence type="ECO:0000313" key="12">
    <source>
        <dbReference type="Proteomes" id="UP001364617"/>
    </source>
</evidence>
<comment type="similarity">
    <text evidence="2">Belongs to the CD164 family.</text>
</comment>
<reference evidence="11 12" key="1">
    <citation type="submission" date="2024-02" db="EMBL/GenBank/DDBJ databases">
        <title>Chromosome-level genome assembly of the Eurasian Minnow (Phoxinus phoxinus).</title>
        <authorList>
            <person name="Oriowo T.O."/>
            <person name="Martin S."/>
            <person name="Stange M."/>
            <person name="Chrysostomakis Y."/>
            <person name="Brown T."/>
            <person name="Winkler S."/>
            <person name="Kukowka S."/>
            <person name="Myers E.W."/>
            <person name="Bohne A."/>
        </authorList>
    </citation>
    <scope>NUCLEOTIDE SEQUENCE [LARGE SCALE GENOMIC DNA]</scope>
    <source>
        <strain evidence="11">ZFMK-TIS-60720</strain>
        <tissue evidence="11">Whole Organism</tissue>
    </source>
</reference>
<dbReference type="PANTHER" id="PTHR11337:SF14">
    <property type="entry name" value="PORIMIN"/>
    <property type="match status" value="1"/>
</dbReference>
<keyword evidence="6 9" id="KW-0472">Membrane</keyword>
<organism evidence="11 12">
    <name type="scientific">Phoxinus phoxinus</name>
    <name type="common">Eurasian minnow</name>
    <dbReference type="NCBI Taxonomy" id="58324"/>
    <lineage>
        <taxon>Eukaryota</taxon>
        <taxon>Metazoa</taxon>
        <taxon>Chordata</taxon>
        <taxon>Craniata</taxon>
        <taxon>Vertebrata</taxon>
        <taxon>Euteleostomi</taxon>
        <taxon>Actinopterygii</taxon>
        <taxon>Neopterygii</taxon>
        <taxon>Teleostei</taxon>
        <taxon>Ostariophysi</taxon>
        <taxon>Cypriniformes</taxon>
        <taxon>Leuciscidae</taxon>
        <taxon>Phoxininae</taxon>
        <taxon>Phoxinus</taxon>
    </lineage>
</organism>
<keyword evidence="5 9" id="KW-1133">Transmembrane helix</keyword>
<evidence type="ECO:0000256" key="10">
    <source>
        <dbReference type="SAM" id="SignalP"/>
    </source>
</evidence>
<feature type="signal peptide" evidence="10">
    <location>
        <begin position="1"/>
        <end position="25"/>
    </location>
</feature>
<evidence type="ECO:0000256" key="1">
    <source>
        <dbReference type="ARBA" id="ARBA00004479"/>
    </source>
</evidence>
<gene>
    <name evidence="11" type="ORF">R3I93_007907</name>
</gene>